<reference evidence="1" key="1">
    <citation type="submission" date="2022-07" db="EMBL/GenBank/DDBJ databases">
        <title>Chromosome-level genome of Muraenolepis orangiensis.</title>
        <authorList>
            <person name="Kim J."/>
        </authorList>
    </citation>
    <scope>NUCLEOTIDE SEQUENCE</scope>
    <source>
        <strain evidence="1">KU_S4_2022</strain>
        <tissue evidence="1">Muscle</tissue>
    </source>
</reference>
<dbReference type="Proteomes" id="UP001148018">
    <property type="component" value="Unassembled WGS sequence"/>
</dbReference>
<dbReference type="AlphaFoldDB" id="A0A9Q0DBM3"/>
<evidence type="ECO:0000313" key="1">
    <source>
        <dbReference type="EMBL" id="KAJ3584643.1"/>
    </source>
</evidence>
<evidence type="ECO:0000313" key="2">
    <source>
        <dbReference type="Proteomes" id="UP001148018"/>
    </source>
</evidence>
<sequence>MRSVLAAANVMLSDWEKNAGSTMDSTVDSIVDSTVDSTLDSTMDSTTDSSMDSSMDSTMAVHDGFHLKPAGASISANPVPY</sequence>
<name>A0A9Q0DBM3_9TELE</name>
<protein>
    <submittedName>
        <fullName evidence="1">Uncharacterized protein</fullName>
    </submittedName>
</protein>
<gene>
    <name evidence="1" type="ORF">NHX12_015138</name>
</gene>
<dbReference type="EMBL" id="JANIIK010000119">
    <property type="protein sequence ID" value="KAJ3584643.1"/>
    <property type="molecule type" value="Genomic_DNA"/>
</dbReference>
<accession>A0A9Q0DBM3</accession>
<comment type="caution">
    <text evidence="1">The sequence shown here is derived from an EMBL/GenBank/DDBJ whole genome shotgun (WGS) entry which is preliminary data.</text>
</comment>
<keyword evidence="2" id="KW-1185">Reference proteome</keyword>
<organism evidence="1 2">
    <name type="scientific">Muraenolepis orangiensis</name>
    <name type="common">Patagonian moray cod</name>
    <dbReference type="NCBI Taxonomy" id="630683"/>
    <lineage>
        <taxon>Eukaryota</taxon>
        <taxon>Metazoa</taxon>
        <taxon>Chordata</taxon>
        <taxon>Craniata</taxon>
        <taxon>Vertebrata</taxon>
        <taxon>Euteleostomi</taxon>
        <taxon>Actinopterygii</taxon>
        <taxon>Neopterygii</taxon>
        <taxon>Teleostei</taxon>
        <taxon>Neoteleostei</taxon>
        <taxon>Acanthomorphata</taxon>
        <taxon>Zeiogadaria</taxon>
        <taxon>Gadariae</taxon>
        <taxon>Gadiformes</taxon>
        <taxon>Muraenolepidoidei</taxon>
        <taxon>Muraenolepididae</taxon>
        <taxon>Muraenolepis</taxon>
    </lineage>
</organism>
<proteinExistence type="predicted"/>